<dbReference type="GeneID" id="4999468"/>
<keyword evidence="3" id="KW-1133">Transmembrane helix</keyword>
<dbReference type="Gramene" id="ABO94035">
    <property type="protein sequence ID" value="ABO94035"/>
    <property type="gene ID" value="OSTLU_28687"/>
</dbReference>
<dbReference type="Proteomes" id="UP000001568">
    <property type="component" value="Chromosome 1"/>
</dbReference>
<proteinExistence type="predicted"/>
<dbReference type="PANTHER" id="PTHR19353:SF19">
    <property type="entry name" value="DELTA(5) FATTY ACID DESATURASE C-RELATED"/>
    <property type="match status" value="1"/>
</dbReference>
<feature type="transmembrane region" description="Helical" evidence="3">
    <location>
        <begin position="329"/>
        <end position="350"/>
    </location>
</feature>
<dbReference type="AlphaFoldDB" id="A4RQJ7"/>
<dbReference type="KEGG" id="olu:OSTLU_28687"/>
<keyword evidence="3" id="KW-0472">Membrane</keyword>
<dbReference type="eggNOG" id="KOG4232">
    <property type="taxonomic scope" value="Eukaryota"/>
</dbReference>
<feature type="domain" description="Cytochrome b5 heme-binding" evidence="4">
    <location>
        <begin position="11"/>
        <end position="98"/>
    </location>
</feature>
<dbReference type="GO" id="GO:0042759">
    <property type="term" value="P:long-chain fatty acid biosynthetic process"/>
    <property type="evidence" value="ECO:0007669"/>
    <property type="project" value="UniProtKB-ARBA"/>
</dbReference>
<dbReference type="InterPro" id="IPR001199">
    <property type="entry name" value="Cyt_B5-like_heme/steroid-bd"/>
</dbReference>
<evidence type="ECO:0000313" key="6">
    <source>
        <dbReference type="Proteomes" id="UP000001568"/>
    </source>
</evidence>
<gene>
    <name evidence="5" type="ORF">OSTLU_28687</name>
</gene>
<protein>
    <recommendedName>
        <fullName evidence="4">Cytochrome b5 heme-binding domain-containing protein</fullName>
    </recommendedName>
</protein>
<evidence type="ECO:0000256" key="1">
    <source>
        <dbReference type="ARBA" id="ARBA00023002"/>
    </source>
</evidence>
<feature type="region of interest" description="Disordered" evidence="2">
    <location>
        <begin position="1"/>
        <end position="27"/>
    </location>
</feature>
<dbReference type="RefSeq" id="XP_001415743.1">
    <property type="nucleotide sequence ID" value="XM_001415706.1"/>
</dbReference>
<accession>A4RQJ7</accession>
<dbReference type="Pfam" id="PF00173">
    <property type="entry name" value="Cyt-b5"/>
    <property type="match status" value="1"/>
</dbReference>
<evidence type="ECO:0000259" key="4">
    <source>
        <dbReference type="PROSITE" id="PS50255"/>
    </source>
</evidence>
<dbReference type="GO" id="GO:0016717">
    <property type="term" value="F:oxidoreductase activity, acting on paired donors, with oxidation of a pair of donors resulting in the reduction of molecular oxygen to two molecules of water"/>
    <property type="evidence" value="ECO:0007669"/>
    <property type="project" value="TreeGrafter"/>
</dbReference>
<dbReference type="OrthoDB" id="260091at2759"/>
<evidence type="ECO:0000313" key="5">
    <source>
        <dbReference type="EMBL" id="ABO94035.1"/>
    </source>
</evidence>
<reference evidence="5 6" key="1">
    <citation type="journal article" date="2007" name="Proc. Natl. Acad. Sci. U.S.A.">
        <title>The tiny eukaryote Ostreococcus provides genomic insights into the paradox of plankton speciation.</title>
        <authorList>
            <person name="Palenik B."/>
            <person name="Grimwood J."/>
            <person name="Aerts A."/>
            <person name="Rouze P."/>
            <person name="Salamov A."/>
            <person name="Putnam N."/>
            <person name="Dupont C."/>
            <person name="Jorgensen R."/>
            <person name="Derelle E."/>
            <person name="Rombauts S."/>
            <person name="Zhou K."/>
            <person name="Otillar R."/>
            <person name="Merchant S.S."/>
            <person name="Podell S."/>
            <person name="Gaasterland T."/>
            <person name="Napoli C."/>
            <person name="Gendler K."/>
            <person name="Manuell A."/>
            <person name="Tai V."/>
            <person name="Vallon O."/>
            <person name="Piganeau G."/>
            <person name="Jancek S."/>
            <person name="Heijde M."/>
            <person name="Jabbari K."/>
            <person name="Bowler C."/>
            <person name="Lohr M."/>
            <person name="Robbens S."/>
            <person name="Werner G."/>
            <person name="Dubchak I."/>
            <person name="Pazour G.J."/>
            <person name="Ren Q."/>
            <person name="Paulsen I."/>
            <person name="Delwiche C."/>
            <person name="Schmutz J."/>
            <person name="Rokhsar D."/>
            <person name="Van de Peer Y."/>
            <person name="Moreau H."/>
            <person name="Grigoriev I.V."/>
        </authorList>
    </citation>
    <scope>NUCLEOTIDE SEQUENCE [LARGE SCALE GENOMIC DNA]</scope>
    <source>
        <strain evidence="5 6">CCE9901</strain>
    </source>
</reference>
<dbReference type="Gene3D" id="3.10.120.10">
    <property type="entry name" value="Cytochrome b5-like heme/steroid binding domain"/>
    <property type="match status" value="1"/>
</dbReference>
<keyword evidence="3" id="KW-0812">Transmembrane</keyword>
<dbReference type="CDD" id="cd03506">
    <property type="entry name" value="Delta6-FADS-like"/>
    <property type="match status" value="1"/>
</dbReference>
<dbReference type="SMART" id="SM01117">
    <property type="entry name" value="Cyt-b5"/>
    <property type="match status" value="1"/>
</dbReference>
<dbReference type="PIRSF" id="PIRSF015921">
    <property type="entry name" value="FA_sphinglp_des"/>
    <property type="match status" value="1"/>
</dbReference>
<name>A4RQJ7_OSTLU</name>
<dbReference type="InterPro" id="IPR005804">
    <property type="entry name" value="FA_desaturase_dom"/>
</dbReference>
<dbReference type="GO" id="GO:0016020">
    <property type="term" value="C:membrane"/>
    <property type="evidence" value="ECO:0007669"/>
    <property type="project" value="TreeGrafter"/>
</dbReference>
<keyword evidence="1" id="KW-0560">Oxidoreductase</keyword>
<dbReference type="PROSITE" id="PS50255">
    <property type="entry name" value="CYTOCHROME_B5_2"/>
    <property type="match status" value="1"/>
</dbReference>
<dbReference type="HOGENOM" id="CLU_030320_1_0_1"/>
<dbReference type="OMA" id="GGAFWIE"/>
<keyword evidence="6" id="KW-1185">Reference proteome</keyword>
<dbReference type="InterPro" id="IPR036400">
    <property type="entry name" value="Cyt_B5-like_heme/steroid_sf"/>
</dbReference>
<dbReference type="SUPFAM" id="SSF55856">
    <property type="entry name" value="Cytochrome b5-like heme/steroid binding domain"/>
    <property type="match status" value="1"/>
</dbReference>
<dbReference type="PANTHER" id="PTHR19353">
    <property type="entry name" value="FATTY ACID DESATURASE 2"/>
    <property type="match status" value="1"/>
</dbReference>
<feature type="compositionally biased region" description="Low complexity" evidence="2">
    <location>
        <begin position="1"/>
        <end position="15"/>
    </location>
</feature>
<sequence>MPSAARSRASKRANATTDVATTAPEATLDPTRAYTRYRGVVYDVTEFQHRHPGGAQLLSLCVGRDATILIESHHLRPEVVRKYMKTLPVVEGAAGAFGKEETFPKPLDSAVYRAIQRRVRDEVVEPMKAKSGREAHGRGGCVVDAGVVVLTFVAAMVAYWRAPSALTGCALGLAGYWSGTGLQHTANHGGLAKSGFWNQFWGWLGNDVAIGKSSVEWRYHHMVSHHSYCNDADLDQDVYTALPLLRLDPSQELKWFHRYQAFYAPLMWPFLWLAAQVGDAQNILIDRASPGVEYKGLMKNEIALYLLGKVLHFGLLLGVPAYIHGLSNVIVPFLAYGAFGSFVLCWFFIVSHNLEALTPMNLSKSTKNDWGAWQIETSASWGNSFWSFFSGGLNLQIEHHLFPGCAHNLYPKMVPIIKDECKKAGLAYTGYGGYFGLLPITRDMFSYLHKMGHQRPKAM</sequence>
<organism evidence="5 6">
    <name type="scientific">Ostreococcus lucimarinus (strain CCE9901)</name>
    <dbReference type="NCBI Taxonomy" id="436017"/>
    <lineage>
        <taxon>Eukaryota</taxon>
        <taxon>Viridiplantae</taxon>
        <taxon>Chlorophyta</taxon>
        <taxon>Mamiellophyceae</taxon>
        <taxon>Mamiellales</taxon>
        <taxon>Bathycoccaceae</taxon>
        <taxon>Ostreococcus</taxon>
    </lineage>
</organism>
<evidence type="ECO:0000256" key="3">
    <source>
        <dbReference type="SAM" id="Phobius"/>
    </source>
</evidence>
<feature type="transmembrane region" description="Helical" evidence="3">
    <location>
        <begin position="302"/>
        <end position="323"/>
    </location>
</feature>
<evidence type="ECO:0000256" key="2">
    <source>
        <dbReference type="SAM" id="MobiDB-lite"/>
    </source>
</evidence>
<dbReference type="InterPro" id="IPR012171">
    <property type="entry name" value="Fatty_acid_desaturase"/>
</dbReference>
<dbReference type="GO" id="GO:0006636">
    <property type="term" value="P:unsaturated fatty acid biosynthetic process"/>
    <property type="evidence" value="ECO:0007669"/>
    <property type="project" value="UniProtKB-ARBA"/>
</dbReference>
<dbReference type="Pfam" id="PF00487">
    <property type="entry name" value="FA_desaturase"/>
    <property type="match status" value="1"/>
</dbReference>
<dbReference type="EMBL" id="CP000581">
    <property type="protein sequence ID" value="ABO94035.1"/>
    <property type="molecule type" value="Genomic_DNA"/>
</dbReference>
<dbReference type="BRENDA" id="1.14.19.31">
    <property type="organism ID" value="11579"/>
</dbReference>